<feature type="domain" description="PAC" evidence="9">
    <location>
        <begin position="762"/>
        <end position="817"/>
    </location>
</feature>
<sequence>MSKRGTTTGGPFWLAVDGGGSETEADGGEALLHRYRSLVNTIDDGLYQLDADGHFVGVNDVLVETTGYSRSDLVGKHVSTLLADDDASQLALEVTSSRRQPTDGRDDPFEVSVRTAGGETIRCEFRVNPLVEEGTRQGTVGTVRDVSDRNRARQAVTEAEPQAVAESEPQNSTEHESPEREQDLTDRILETSPVGIVVLDSDGELVRINERGTDLLGIPEDEFEEFSPSDRPVYDEDGRPLSIGDHPFAKALETGEPVIGTVLSIVLPDGERRWLSVNATPLFDDDGEIDRVVTTGKDVTELKERERRLEQRADDLSTELNEVFGRVSDAFYALDEEFRFTHVNERAEKLLRRPEEELLGESLWELFPEAAAEDEVWDAFHTAIESQEPTSYELYFDPLDLWVEAHVYPSRTGVSVYFRDVHDRIQRERELERSERRYRTLAEYFPNGIVTLFDDDLRYTLAAGQAFDDFPVSAAEIEGQTAPDVWGEDVGEVLEPALRAALDGEERSVELEYVDREWVVHAVPITDAEGDVFAGMTMAQDITEQKERERYLRDAKAQLEAATEAGAIGTWEWDIPADQFVTGASFARQFGVDPEAAREGVPLERITDSIHEADRDHVTEKIEAAMEDCGEYEAEYRVWNADGELRWVVARGHVECDAEGTPISFPGALADITDRKRAERALETQRRQLETVFRVLPVGVVVAEADGTIVKANETAAEIWGGDVFDAANVADYDRYTAWWADTGDRVEPDEWTMAQVLRDEEVTEPNVYEIETVDGKRRVIMEHGMPVRDEYGDVSRAVVTLTDISERREYQRKLEETISKLEESNERLEQFAYAASHDLQEPLRMVSSYLQLIDRRYSDAFDDDGQEFLAFAIDGADRMREMIEGLLEYSRIETRGEAFEPVDLDAVLEDVLDDIQVKIGESDAEITAESLPQVRGDAGQLRQVFQNLLSNAITYSGDEPPRVHVSADRDGRQWTISVRDEGIGIDPSDADRIFEVFHRLHGREEYSGAGIGLALCQRIVERHGGEIRVDSEPGEGATFSFTLPAAGALEQ</sequence>
<dbReference type="PANTHER" id="PTHR43304:SF1">
    <property type="entry name" value="PAC DOMAIN-CONTAINING PROTEIN"/>
    <property type="match status" value="1"/>
</dbReference>
<dbReference type="InterPro" id="IPR000014">
    <property type="entry name" value="PAS"/>
</dbReference>
<dbReference type="SUPFAM" id="SSF55785">
    <property type="entry name" value="PYP-like sensor domain (PAS domain)"/>
    <property type="match status" value="6"/>
</dbReference>
<dbReference type="Pfam" id="PF00512">
    <property type="entry name" value="HisKA"/>
    <property type="match status" value="1"/>
</dbReference>
<evidence type="ECO:0000259" key="9">
    <source>
        <dbReference type="PROSITE" id="PS50113"/>
    </source>
</evidence>
<evidence type="ECO:0000256" key="4">
    <source>
        <dbReference type="ARBA" id="ARBA00022679"/>
    </source>
</evidence>
<dbReference type="EC" id="2.7.13.3" evidence="2"/>
<organism evidence="10 11">
    <name type="scientific">Natronoglomus mannanivorans</name>
    <dbReference type="NCBI Taxonomy" id="2979990"/>
    <lineage>
        <taxon>Archaea</taxon>
        <taxon>Methanobacteriati</taxon>
        <taxon>Methanobacteriota</taxon>
        <taxon>Stenosarchaea group</taxon>
        <taxon>Halobacteria</taxon>
        <taxon>Halobacteriales</taxon>
        <taxon>Natrialbaceae</taxon>
        <taxon>Natronoglomus</taxon>
    </lineage>
</organism>
<dbReference type="InterPro" id="IPR004358">
    <property type="entry name" value="Sig_transdc_His_kin-like_C"/>
</dbReference>
<dbReference type="Gene3D" id="1.10.287.130">
    <property type="match status" value="1"/>
</dbReference>
<dbReference type="InterPro" id="IPR001610">
    <property type="entry name" value="PAC"/>
</dbReference>
<accession>A0ABT2QAJ0</accession>
<dbReference type="PANTHER" id="PTHR43304">
    <property type="entry name" value="PHYTOCHROME-LIKE PROTEIN CPH1"/>
    <property type="match status" value="1"/>
</dbReference>
<dbReference type="Pfam" id="PF08447">
    <property type="entry name" value="PAS_3"/>
    <property type="match status" value="1"/>
</dbReference>
<evidence type="ECO:0000256" key="6">
    <source>
        <dbReference type="SAM" id="MobiDB-lite"/>
    </source>
</evidence>
<evidence type="ECO:0000313" key="10">
    <source>
        <dbReference type="EMBL" id="MCU4971949.1"/>
    </source>
</evidence>
<dbReference type="Proteomes" id="UP001320972">
    <property type="component" value="Unassembled WGS sequence"/>
</dbReference>
<dbReference type="SMART" id="SM00387">
    <property type="entry name" value="HATPase_c"/>
    <property type="match status" value="1"/>
</dbReference>
<dbReference type="SMART" id="SM00086">
    <property type="entry name" value="PAC"/>
    <property type="match status" value="4"/>
</dbReference>
<proteinExistence type="predicted"/>
<protein>
    <recommendedName>
        <fullName evidence="2">histidine kinase</fullName>
        <ecNumber evidence="2">2.7.13.3</ecNumber>
    </recommendedName>
</protein>
<dbReference type="PRINTS" id="PR00344">
    <property type="entry name" value="BCTRLSENSOR"/>
</dbReference>
<dbReference type="RefSeq" id="WP_338007066.1">
    <property type="nucleotide sequence ID" value="NZ_JAOPKB010000002.1"/>
</dbReference>
<evidence type="ECO:0000256" key="2">
    <source>
        <dbReference type="ARBA" id="ARBA00012438"/>
    </source>
</evidence>
<dbReference type="PROSITE" id="PS50112">
    <property type="entry name" value="PAS"/>
    <property type="match status" value="3"/>
</dbReference>
<dbReference type="SUPFAM" id="SSF55874">
    <property type="entry name" value="ATPase domain of HSP90 chaperone/DNA topoisomerase II/histidine kinase"/>
    <property type="match status" value="1"/>
</dbReference>
<gene>
    <name evidence="10" type="ORF">OB955_04255</name>
</gene>
<keyword evidence="3" id="KW-0597">Phosphoprotein</keyword>
<dbReference type="InterPro" id="IPR000700">
    <property type="entry name" value="PAS-assoc_C"/>
</dbReference>
<dbReference type="InterPro" id="IPR036890">
    <property type="entry name" value="HATPase_C_sf"/>
</dbReference>
<comment type="catalytic activity">
    <reaction evidence="1">
        <text>ATP + protein L-histidine = ADP + protein N-phospho-L-histidine.</text>
        <dbReference type="EC" id="2.7.13.3"/>
    </reaction>
</comment>
<dbReference type="InterPro" id="IPR013767">
    <property type="entry name" value="PAS_fold"/>
</dbReference>
<dbReference type="SMART" id="SM00388">
    <property type="entry name" value="HisKA"/>
    <property type="match status" value="1"/>
</dbReference>
<dbReference type="PROSITE" id="PS50113">
    <property type="entry name" value="PAC"/>
    <property type="match status" value="5"/>
</dbReference>
<dbReference type="NCBIfam" id="TIGR00229">
    <property type="entry name" value="sensory_box"/>
    <property type="match status" value="6"/>
</dbReference>
<dbReference type="SMART" id="SM00091">
    <property type="entry name" value="PAS"/>
    <property type="match status" value="6"/>
</dbReference>
<dbReference type="Gene3D" id="3.30.565.10">
    <property type="entry name" value="Histidine kinase-like ATPase, C-terminal domain"/>
    <property type="match status" value="1"/>
</dbReference>
<feature type="domain" description="Histidine kinase" evidence="7">
    <location>
        <begin position="835"/>
        <end position="1048"/>
    </location>
</feature>
<reference evidence="10 11" key="1">
    <citation type="submission" date="2022-09" db="EMBL/GenBank/DDBJ databases">
        <title>Enrichment on poylsaccharides allowed isolation of novel metabolic and taxonomic groups of Haloarchaea.</title>
        <authorList>
            <person name="Sorokin D.Y."/>
            <person name="Elcheninov A.G."/>
            <person name="Khizhniak T.V."/>
            <person name="Kolganova T.V."/>
            <person name="Kublanov I.V."/>
        </authorList>
    </citation>
    <scope>NUCLEOTIDE SEQUENCE [LARGE SCALE GENOMIC DNA]</scope>
    <source>
        <strain evidence="10 11">AArc-m2/3/4</strain>
    </source>
</reference>
<feature type="domain" description="PAS" evidence="8">
    <location>
        <begin position="181"/>
        <end position="223"/>
    </location>
</feature>
<dbReference type="InterPro" id="IPR052162">
    <property type="entry name" value="Sensor_kinase/Photoreceptor"/>
</dbReference>
<name>A0ABT2QAJ0_9EURY</name>
<evidence type="ECO:0000256" key="3">
    <source>
        <dbReference type="ARBA" id="ARBA00022553"/>
    </source>
</evidence>
<dbReference type="InterPro" id="IPR035965">
    <property type="entry name" value="PAS-like_dom_sf"/>
</dbReference>
<dbReference type="InterPro" id="IPR003661">
    <property type="entry name" value="HisK_dim/P_dom"/>
</dbReference>
<dbReference type="InterPro" id="IPR005467">
    <property type="entry name" value="His_kinase_dom"/>
</dbReference>
<dbReference type="CDD" id="cd00130">
    <property type="entry name" value="PAS"/>
    <property type="match status" value="5"/>
</dbReference>
<feature type="domain" description="PAC" evidence="9">
    <location>
        <begin position="259"/>
        <end position="311"/>
    </location>
</feature>
<dbReference type="InterPro" id="IPR036097">
    <property type="entry name" value="HisK_dim/P_sf"/>
</dbReference>
<evidence type="ECO:0000256" key="1">
    <source>
        <dbReference type="ARBA" id="ARBA00000085"/>
    </source>
</evidence>
<dbReference type="Gene3D" id="3.30.450.20">
    <property type="entry name" value="PAS domain"/>
    <property type="match status" value="6"/>
</dbReference>
<feature type="domain" description="PAS" evidence="8">
    <location>
        <begin position="31"/>
        <end position="90"/>
    </location>
</feature>
<dbReference type="EMBL" id="JAOPKB010000002">
    <property type="protein sequence ID" value="MCU4971949.1"/>
    <property type="molecule type" value="Genomic_DNA"/>
</dbReference>
<evidence type="ECO:0000256" key="5">
    <source>
        <dbReference type="ARBA" id="ARBA00022777"/>
    </source>
</evidence>
<dbReference type="PROSITE" id="PS50109">
    <property type="entry name" value="HIS_KIN"/>
    <property type="match status" value="1"/>
</dbReference>
<keyword evidence="5" id="KW-0418">Kinase</keyword>
<dbReference type="SUPFAM" id="SSF47384">
    <property type="entry name" value="Homodimeric domain of signal transducing histidine kinase"/>
    <property type="match status" value="1"/>
</dbReference>
<feature type="compositionally biased region" description="Basic and acidic residues" evidence="6">
    <location>
        <begin position="173"/>
        <end position="188"/>
    </location>
</feature>
<feature type="domain" description="PAS" evidence="8">
    <location>
        <begin position="316"/>
        <end position="387"/>
    </location>
</feature>
<dbReference type="Pfam" id="PF02518">
    <property type="entry name" value="HATPase_c"/>
    <property type="match status" value="1"/>
</dbReference>
<dbReference type="Pfam" id="PF08448">
    <property type="entry name" value="PAS_4"/>
    <property type="match status" value="4"/>
</dbReference>
<keyword evidence="11" id="KW-1185">Reference proteome</keyword>
<dbReference type="InterPro" id="IPR013655">
    <property type="entry name" value="PAS_fold_3"/>
</dbReference>
<dbReference type="Pfam" id="PF00989">
    <property type="entry name" value="PAS"/>
    <property type="match status" value="1"/>
</dbReference>
<evidence type="ECO:0000313" key="11">
    <source>
        <dbReference type="Proteomes" id="UP001320972"/>
    </source>
</evidence>
<comment type="caution">
    <text evidence="10">The sequence shown here is derived from an EMBL/GenBank/DDBJ whole genome shotgun (WGS) entry which is preliminary data.</text>
</comment>
<dbReference type="InterPro" id="IPR003594">
    <property type="entry name" value="HATPase_dom"/>
</dbReference>
<evidence type="ECO:0000259" key="7">
    <source>
        <dbReference type="PROSITE" id="PS50109"/>
    </source>
</evidence>
<dbReference type="Gene3D" id="2.10.70.100">
    <property type="match status" value="1"/>
</dbReference>
<keyword evidence="4" id="KW-0808">Transferase</keyword>
<evidence type="ECO:0000259" key="8">
    <source>
        <dbReference type="PROSITE" id="PS50112"/>
    </source>
</evidence>
<feature type="domain" description="PAC" evidence="9">
    <location>
        <begin position="632"/>
        <end position="684"/>
    </location>
</feature>
<feature type="domain" description="PAC" evidence="9">
    <location>
        <begin position="107"/>
        <end position="158"/>
    </location>
</feature>
<feature type="region of interest" description="Disordered" evidence="6">
    <location>
        <begin position="136"/>
        <end position="188"/>
    </location>
</feature>
<feature type="domain" description="PAC" evidence="9">
    <location>
        <begin position="492"/>
        <end position="554"/>
    </location>
</feature>
<dbReference type="CDD" id="cd00082">
    <property type="entry name" value="HisKA"/>
    <property type="match status" value="1"/>
</dbReference>
<dbReference type="InterPro" id="IPR013656">
    <property type="entry name" value="PAS_4"/>
</dbReference>